<dbReference type="PROSITE" id="PS50016">
    <property type="entry name" value="ZF_PHD_2"/>
    <property type="match status" value="1"/>
</dbReference>
<name>A0A8B6H7U5_MYTGA</name>
<comment type="caution">
    <text evidence="8">The sequence shown here is derived from an EMBL/GenBank/DDBJ whole genome shotgun (WGS) entry which is preliminary data.</text>
</comment>
<evidence type="ECO:0000256" key="1">
    <source>
        <dbReference type="ARBA" id="ARBA00022723"/>
    </source>
</evidence>
<keyword evidence="9" id="KW-1185">Reference proteome</keyword>
<dbReference type="Gene3D" id="3.30.40.10">
    <property type="entry name" value="Zinc/RING finger domain, C3HC4 (zinc finger)"/>
    <property type="match status" value="1"/>
</dbReference>
<feature type="region of interest" description="Disordered" evidence="6">
    <location>
        <begin position="187"/>
        <end position="219"/>
    </location>
</feature>
<evidence type="ECO:0000313" key="8">
    <source>
        <dbReference type="EMBL" id="VDI74656.1"/>
    </source>
</evidence>
<gene>
    <name evidence="8" type="ORF">MGAL_10B025256</name>
</gene>
<evidence type="ECO:0000259" key="7">
    <source>
        <dbReference type="PROSITE" id="PS50016"/>
    </source>
</evidence>
<dbReference type="PROSITE" id="PS01359">
    <property type="entry name" value="ZF_PHD_1"/>
    <property type="match status" value="1"/>
</dbReference>
<proteinExistence type="predicted"/>
<dbReference type="InterPro" id="IPR019787">
    <property type="entry name" value="Znf_PHD-finger"/>
</dbReference>
<dbReference type="Proteomes" id="UP000596742">
    <property type="component" value="Unassembled WGS sequence"/>
</dbReference>
<evidence type="ECO:0000256" key="2">
    <source>
        <dbReference type="ARBA" id="ARBA00022771"/>
    </source>
</evidence>
<feature type="domain" description="PHD-type" evidence="7">
    <location>
        <begin position="255"/>
        <end position="311"/>
    </location>
</feature>
<dbReference type="GO" id="GO:0008270">
    <property type="term" value="F:zinc ion binding"/>
    <property type="evidence" value="ECO:0007669"/>
    <property type="project" value="UniProtKB-KW"/>
</dbReference>
<dbReference type="SUPFAM" id="SSF57903">
    <property type="entry name" value="FYVE/PHD zinc finger"/>
    <property type="match status" value="1"/>
</dbReference>
<evidence type="ECO:0000256" key="6">
    <source>
        <dbReference type="SAM" id="MobiDB-lite"/>
    </source>
</evidence>
<feature type="coiled-coil region" evidence="5">
    <location>
        <begin position="476"/>
        <end position="503"/>
    </location>
</feature>
<dbReference type="AlphaFoldDB" id="A0A8B6H7U5"/>
<evidence type="ECO:0000256" key="4">
    <source>
        <dbReference type="PROSITE-ProRule" id="PRU00146"/>
    </source>
</evidence>
<protein>
    <recommendedName>
        <fullName evidence="7">PHD-type domain-containing protein</fullName>
    </recommendedName>
</protein>
<evidence type="ECO:0000256" key="5">
    <source>
        <dbReference type="SAM" id="Coils"/>
    </source>
</evidence>
<accession>A0A8B6H7U5</accession>
<evidence type="ECO:0000256" key="3">
    <source>
        <dbReference type="ARBA" id="ARBA00022833"/>
    </source>
</evidence>
<keyword evidence="1" id="KW-0479">Metal-binding</keyword>
<evidence type="ECO:0000313" key="9">
    <source>
        <dbReference type="Proteomes" id="UP000596742"/>
    </source>
</evidence>
<dbReference type="InterPro" id="IPR013083">
    <property type="entry name" value="Znf_RING/FYVE/PHD"/>
</dbReference>
<keyword evidence="2 4" id="KW-0863">Zinc-finger</keyword>
<organism evidence="8 9">
    <name type="scientific">Mytilus galloprovincialis</name>
    <name type="common">Mediterranean mussel</name>
    <dbReference type="NCBI Taxonomy" id="29158"/>
    <lineage>
        <taxon>Eukaryota</taxon>
        <taxon>Metazoa</taxon>
        <taxon>Spiralia</taxon>
        <taxon>Lophotrochozoa</taxon>
        <taxon>Mollusca</taxon>
        <taxon>Bivalvia</taxon>
        <taxon>Autobranchia</taxon>
        <taxon>Pteriomorphia</taxon>
        <taxon>Mytilida</taxon>
        <taxon>Mytiloidea</taxon>
        <taxon>Mytilidae</taxon>
        <taxon>Mytilinae</taxon>
        <taxon>Mytilus</taxon>
    </lineage>
</organism>
<dbReference type="InterPro" id="IPR011011">
    <property type="entry name" value="Znf_FYVE_PHD"/>
</dbReference>
<reference evidence="8" key="1">
    <citation type="submission" date="2018-11" db="EMBL/GenBank/DDBJ databases">
        <authorList>
            <person name="Alioto T."/>
            <person name="Alioto T."/>
        </authorList>
    </citation>
    <scope>NUCLEOTIDE SEQUENCE</scope>
</reference>
<keyword evidence="3" id="KW-0862">Zinc</keyword>
<dbReference type="InterPro" id="IPR019786">
    <property type="entry name" value="Zinc_finger_PHD-type_CS"/>
</dbReference>
<sequence>MATSIVQSRPSRKITPRELYTPSKSETQMKYKLNEKNALVKKIEAAEREHNVDIQLKRGTLVMTFTPGAYELYKQAIYKFYDSSNTKTYSKTFKTSKTNNRSVEKAIVEESLSIKGKGNVYSDKRQHFRINMFNTTSKMDVNGRLYQDFICSDLPEILKTVNLKEVKLVNDKILEICLTVLANQPKSTTKPSHMVNNNTNKDQSDELNNSTNSPLTIDNNSIMSMSPRNILMSIGNPPKTIVYPEPRNRKDSIDNNICPICELAVTDSDSIECNACDMWLHKYCTVLSDELFEKHTTDIDMLYTCHLCTLLDQDECATAIQDECHRSLVYFDLETDREGVMTPSVAQPIRNDVHEDSIEIISEADTNRYTTRTSSTFEVNDVQGTFLPLSSHKRTNEQSVNMIKHPSVTGKITSGSINLSSQEIPQSEETLEKTVFTKDKKESSVTDVYQNCDQNLTKPKTKRNKKIVYTETDEQLSAHKARIIMLEEQNRDYENTITLLQRKLNSNNIASESKVYEQNEQTNTLNNRLCQFEASIKSQLDILKLEMQHKFTIHELNMKHHLEVSELNAKMDRMKQQGTSTVSSVPQQQPNTLETTDYNQPITTALPVYHQPLRTAPPVYHQPIPTAPPVYHQPLRTAPVLHQPIPTAPSVFRQQYTMPRSTLYHPTQSTHIVHPHNMTTATMNSHHHAKILYSQQNCRQYANQAVIFQNPILSSRQPYNTNQHIQPRQCIPEPIVPRRNTYRKIRDKIIISS</sequence>
<dbReference type="EMBL" id="UYJE01009582">
    <property type="protein sequence ID" value="VDI74656.1"/>
    <property type="molecule type" value="Genomic_DNA"/>
</dbReference>
<keyword evidence="5" id="KW-0175">Coiled coil</keyword>